<evidence type="ECO:0000313" key="2">
    <source>
        <dbReference type="EMBL" id="KAK8145233.1"/>
    </source>
</evidence>
<keyword evidence="3" id="KW-1185">Reference proteome</keyword>
<name>A0AAW0RT32_9HYPO</name>
<evidence type="ECO:0000313" key="3">
    <source>
        <dbReference type="Proteomes" id="UP001397290"/>
    </source>
</evidence>
<evidence type="ECO:0000259" key="1">
    <source>
        <dbReference type="Pfam" id="PF00149"/>
    </source>
</evidence>
<dbReference type="EMBL" id="JAAHCF010000310">
    <property type="protein sequence ID" value="KAK8145233.1"/>
    <property type="molecule type" value="Genomic_DNA"/>
</dbReference>
<gene>
    <name evidence="2" type="ORF">G3M48_004773</name>
</gene>
<dbReference type="PANTHER" id="PTHR12905:SF0">
    <property type="entry name" value="CALCINEURIN-LIKE PHOSPHOESTERASE DOMAIN-CONTAINING PROTEIN"/>
    <property type="match status" value="1"/>
</dbReference>
<dbReference type="SUPFAM" id="SSF56300">
    <property type="entry name" value="Metallo-dependent phosphatases"/>
    <property type="match status" value="1"/>
</dbReference>
<dbReference type="Pfam" id="PF00149">
    <property type="entry name" value="Metallophos"/>
    <property type="match status" value="1"/>
</dbReference>
<dbReference type="Gene3D" id="3.60.21.10">
    <property type="match status" value="1"/>
</dbReference>
<sequence length="409" mass="44858">MTAPAEGDTRKFTPHFDSIASLGQPLVAHRNKPFHTWVADRATFIRLIITSSKKDAPDLDTSSPGQAYASCPLVLGITPSGPLQRTLQTNTNEIDCLVLNDSHYDFFELTSLQLSQFTMTQQIRFLVLSDTHDNAFPDPASLPAVDVVIHCGDLTMIGGMSNYRRALESLAACSSEVKLVIPGNHDVSLDTKWWAAHLDSDDEQDEPVRARALCTSDDYTRHGVRFLDEGHHNVALKDGRAFTVYASQYTPGFGGYAFGYNPNEDRFNGEKRIPEDIDIVMTHGPPQPPGLSSQEDASGPAYRLDLGGGRGNSDGKKHLGCSHLWEAIARVRPKMHCFGHIHEGYGAQRATFYTNTTEVAVTDVDVAEREGLPYISAAVGDGTTLLVNAAIMTHGEEENNKPWLVDMAF</sequence>
<dbReference type="InterPro" id="IPR051693">
    <property type="entry name" value="UPF0046_metallophosphoest"/>
</dbReference>
<proteinExistence type="predicted"/>
<accession>A0AAW0RT32</accession>
<comment type="caution">
    <text evidence="2">The sequence shown here is derived from an EMBL/GenBank/DDBJ whole genome shotgun (WGS) entry which is preliminary data.</text>
</comment>
<dbReference type="InterPro" id="IPR004843">
    <property type="entry name" value="Calcineurin-like_PHP"/>
</dbReference>
<organism evidence="2 3">
    <name type="scientific">Beauveria asiatica</name>
    <dbReference type="NCBI Taxonomy" id="1069075"/>
    <lineage>
        <taxon>Eukaryota</taxon>
        <taxon>Fungi</taxon>
        <taxon>Dikarya</taxon>
        <taxon>Ascomycota</taxon>
        <taxon>Pezizomycotina</taxon>
        <taxon>Sordariomycetes</taxon>
        <taxon>Hypocreomycetidae</taxon>
        <taxon>Hypocreales</taxon>
        <taxon>Cordycipitaceae</taxon>
        <taxon>Beauveria</taxon>
    </lineage>
</organism>
<dbReference type="InterPro" id="IPR029052">
    <property type="entry name" value="Metallo-depent_PP-like"/>
</dbReference>
<protein>
    <recommendedName>
        <fullName evidence="1">Calcineurin-like phosphoesterase domain-containing protein</fullName>
    </recommendedName>
</protein>
<dbReference type="PANTHER" id="PTHR12905">
    <property type="entry name" value="METALLOPHOSPHOESTERASE"/>
    <property type="match status" value="1"/>
</dbReference>
<dbReference type="GO" id="GO:0016787">
    <property type="term" value="F:hydrolase activity"/>
    <property type="evidence" value="ECO:0007669"/>
    <property type="project" value="InterPro"/>
</dbReference>
<dbReference type="AlphaFoldDB" id="A0AAW0RT32"/>
<dbReference type="Proteomes" id="UP001397290">
    <property type="component" value="Unassembled WGS sequence"/>
</dbReference>
<reference evidence="2 3" key="1">
    <citation type="submission" date="2020-02" db="EMBL/GenBank/DDBJ databases">
        <title>Comparative genomics of the hypocrealean fungal genus Beauvera.</title>
        <authorList>
            <person name="Showalter D.N."/>
            <person name="Bushley K.E."/>
            <person name="Rehner S.A."/>
        </authorList>
    </citation>
    <scope>NUCLEOTIDE SEQUENCE [LARGE SCALE GENOMIC DNA]</scope>
    <source>
        <strain evidence="2 3">ARSEF4384</strain>
    </source>
</reference>
<feature type="domain" description="Calcineurin-like phosphoesterase" evidence="1">
    <location>
        <begin position="123"/>
        <end position="343"/>
    </location>
</feature>